<dbReference type="GO" id="GO:0005829">
    <property type="term" value="C:cytosol"/>
    <property type="evidence" value="ECO:0007669"/>
    <property type="project" value="TreeGrafter"/>
</dbReference>
<dbReference type="GO" id="GO:0005525">
    <property type="term" value="F:GTP binding"/>
    <property type="evidence" value="ECO:0007669"/>
    <property type="project" value="UniProtKB-UniRule"/>
</dbReference>
<evidence type="ECO:0000313" key="13">
    <source>
        <dbReference type="Proteomes" id="UP000886865"/>
    </source>
</evidence>
<comment type="subcellular location">
    <subcellularLocation>
        <location evidence="9">Cytoplasm</location>
    </subcellularLocation>
</comment>
<feature type="binding site" evidence="9">
    <location>
        <position position="442"/>
    </location>
    <ligand>
        <name>(6S)-5-formyl-5,6,7,8-tetrahydrofolate</name>
        <dbReference type="ChEBI" id="CHEBI:57457"/>
    </ligand>
</feature>
<dbReference type="GO" id="GO:0002098">
    <property type="term" value="P:tRNA wobble uridine modification"/>
    <property type="evidence" value="ECO:0007669"/>
    <property type="project" value="TreeGrafter"/>
</dbReference>
<feature type="binding site" evidence="9">
    <location>
        <position position="119"/>
    </location>
    <ligand>
        <name>(6S)-5-formyl-5,6,7,8-tetrahydrofolate</name>
        <dbReference type="ChEBI" id="CHEBI:57457"/>
    </ligand>
</feature>
<dbReference type="Gene3D" id="3.40.50.300">
    <property type="entry name" value="P-loop containing nucleotide triphosphate hydrolases"/>
    <property type="match status" value="1"/>
</dbReference>
<dbReference type="InterPro" id="IPR027417">
    <property type="entry name" value="P-loop_NTPase"/>
</dbReference>
<dbReference type="InterPro" id="IPR031168">
    <property type="entry name" value="G_TrmE"/>
</dbReference>
<organism evidence="12 13">
    <name type="scientific">Candidatus Galligastranaerophilus intestinavium</name>
    <dbReference type="NCBI Taxonomy" id="2840836"/>
    <lineage>
        <taxon>Bacteria</taxon>
        <taxon>Candidatus Galligastranaerophilus</taxon>
    </lineage>
</organism>
<feature type="binding site" evidence="9">
    <location>
        <position position="243"/>
    </location>
    <ligand>
        <name>K(+)</name>
        <dbReference type="ChEBI" id="CHEBI:29103"/>
    </ligand>
</feature>
<feature type="binding site" evidence="9">
    <location>
        <position position="228"/>
    </location>
    <ligand>
        <name>Mg(2+)</name>
        <dbReference type="ChEBI" id="CHEBI:18420"/>
    </ligand>
</feature>
<keyword evidence="4 9" id="KW-0547">Nucleotide-binding</keyword>
<keyword evidence="6 9" id="KW-0460">Magnesium</keyword>
<evidence type="ECO:0000256" key="5">
    <source>
        <dbReference type="ARBA" id="ARBA00022801"/>
    </source>
</evidence>
<dbReference type="PROSITE" id="PS51709">
    <property type="entry name" value="G_TRME"/>
    <property type="match status" value="1"/>
</dbReference>
<evidence type="ECO:0000313" key="12">
    <source>
        <dbReference type="EMBL" id="HIS74565.1"/>
    </source>
</evidence>
<evidence type="ECO:0000256" key="8">
    <source>
        <dbReference type="ARBA" id="ARBA00023134"/>
    </source>
</evidence>
<dbReference type="EMBL" id="DVJQ01000049">
    <property type="protein sequence ID" value="HIS74565.1"/>
    <property type="molecule type" value="Genomic_DNA"/>
</dbReference>
<evidence type="ECO:0000256" key="4">
    <source>
        <dbReference type="ARBA" id="ARBA00022741"/>
    </source>
</evidence>
<evidence type="ECO:0000256" key="7">
    <source>
        <dbReference type="ARBA" id="ARBA00022958"/>
    </source>
</evidence>
<protein>
    <recommendedName>
        <fullName evidence="9">tRNA modification GTPase MnmE</fullName>
        <ecNumber evidence="9">3.6.-.-</ecNumber>
    </recommendedName>
</protein>
<dbReference type="NCBIfam" id="TIGR00231">
    <property type="entry name" value="small_GTP"/>
    <property type="match status" value="1"/>
</dbReference>
<dbReference type="Pfam" id="PF12631">
    <property type="entry name" value="MnmE_helical"/>
    <property type="match status" value="1"/>
</dbReference>
<evidence type="ECO:0000256" key="1">
    <source>
        <dbReference type="ARBA" id="ARBA00011043"/>
    </source>
</evidence>
<dbReference type="GO" id="GO:0042802">
    <property type="term" value="F:identical protein binding"/>
    <property type="evidence" value="ECO:0007669"/>
    <property type="project" value="UniProtKB-ARBA"/>
</dbReference>
<feature type="domain" description="TrmE-type G" evidence="11">
    <location>
        <begin position="214"/>
        <end position="365"/>
    </location>
</feature>
<keyword evidence="8 9" id="KW-0342">GTP-binding</keyword>
<name>A0A9D1FJX1_9BACT</name>
<dbReference type="GO" id="GO:0003924">
    <property type="term" value="F:GTPase activity"/>
    <property type="evidence" value="ECO:0007669"/>
    <property type="project" value="UniProtKB-UniRule"/>
</dbReference>
<dbReference type="GO" id="GO:0046872">
    <property type="term" value="F:metal ion binding"/>
    <property type="evidence" value="ECO:0007669"/>
    <property type="project" value="UniProtKB-KW"/>
</dbReference>
<feature type="binding site" evidence="9">
    <location>
        <begin position="224"/>
        <end position="229"/>
    </location>
    <ligand>
        <name>GTP</name>
        <dbReference type="ChEBI" id="CHEBI:37565"/>
    </ligand>
</feature>
<dbReference type="InterPro" id="IPR018948">
    <property type="entry name" value="GTP-bd_TrmE_N"/>
</dbReference>
<dbReference type="Pfam" id="PF10396">
    <property type="entry name" value="TrmE_N"/>
    <property type="match status" value="1"/>
</dbReference>
<feature type="binding site" evidence="9">
    <location>
        <position position="224"/>
    </location>
    <ligand>
        <name>K(+)</name>
        <dbReference type="ChEBI" id="CHEBI:29103"/>
    </ligand>
</feature>
<dbReference type="EC" id="3.6.-.-" evidence="9"/>
<dbReference type="CDD" id="cd04164">
    <property type="entry name" value="trmE"/>
    <property type="match status" value="1"/>
</dbReference>
<dbReference type="PANTHER" id="PTHR42714:SF2">
    <property type="entry name" value="TRNA MODIFICATION GTPASE GTPBP3, MITOCHONDRIAL"/>
    <property type="match status" value="1"/>
</dbReference>
<dbReference type="InterPro" id="IPR006073">
    <property type="entry name" value="GTP-bd"/>
</dbReference>
<dbReference type="Gene3D" id="1.20.120.430">
    <property type="entry name" value="tRNA modification GTPase MnmE domain 2"/>
    <property type="match status" value="1"/>
</dbReference>
<dbReference type="AlphaFoldDB" id="A0A9D1FJX1"/>
<evidence type="ECO:0000256" key="6">
    <source>
        <dbReference type="ARBA" id="ARBA00022842"/>
    </source>
</evidence>
<dbReference type="Pfam" id="PF01926">
    <property type="entry name" value="MMR_HSR1"/>
    <property type="match status" value="1"/>
</dbReference>
<dbReference type="HAMAP" id="MF_00379">
    <property type="entry name" value="GTPase_MnmE"/>
    <property type="match status" value="1"/>
</dbReference>
<dbReference type="InterPro" id="IPR027266">
    <property type="entry name" value="TrmE/GcvT-like"/>
</dbReference>
<evidence type="ECO:0000259" key="11">
    <source>
        <dbReference type="PROSITE" id="PS51709"/>
    </source>
</evidence>
<keyword evidence="5 9" id="KW-0378">Hydrolase</keyword>
<dbReference type="InterPro" id="IPR027368">
    <property type="entry name" value="MnmE_dom2"/>
</dbReference>
<feature type="binding site" evidence="9">
    <location>
        <position position="249"/>
    </location>
    <ligand>
        <name>Mg(2+)</name>
        <dbReference type="ChEBI" id="CHEBI:18420"/>
    </ligand>
</feature>
<keyword evidence="2 9" id="KW-0819">tRNA processing</keyword>
<dbReference type="PANTHER" id="PTHR42714">
    <property type="entry name" value="TRNA MODIFICATION GTPASE GTPBP3"/>
    <property type="match status" value="1"/>
</dbReference>
<comment type="caution">
    <text evidence="12">The sequence shown here is derived from an EMBL/GenBank/DDBJ whole genome shotgun (WGS) entry which is preliminary data.</text>
</comment>
<evidence type="ECO:0000256" key="9">
    <source>
        <dbReference type="HAMAP-Rule" id="MF_00379"/>
    </source>
</evidence>
<gene>
    <name evidence="9 12" type="primary">mnmE</name>
    <name evidence="9" type="synonym">trmE</name>
    <name evidence="12" type="ORF">IAA86_06060</name>
</gene>
<dbReference type="InterPro" id="IPR025867">
    <property type="entry name" value="MnmE_helical"/>
</dbReference>
<evidence type="ECO:0000256" key="10">
    <source>
        <dbReference type="RuleBase" id="RU003313"/>
    </source>
</evidence>
<comment type="subunit">
    <text evidence="9">Homodimer. Heterotetramer of two MnmE and two MnmG subunits.</text>
</comment>
<comment type="caution">
    <text evidence="9">Lacks conserved residue(s) required for the propagation of feature annotation.</text>
</comment>
<dbReference type="InterPro" id="IPR004520">
    <property type="entry name" value="GTPase_MnmE"/>
</dbReference>
<dbReference type="FunFam" id="3.30.1360.120:FF:000003">
    <property type="entry name" value="tRNA modification GTPase MnmE"/>
    <property type="match status" value="1"/>
</dbReference>
<feature type="binding site" evidence="9">
    <location>
        <begin position="268"/>
        <end position="271"/>
    </location>
    <ligand>
        <name>GTP</name>
        <dbReference type="ChEBI" id="CHEBI:37565"/>
    </ligand>
</feature>
<accession>A0A9D1FJX1</accession>
<dbReference type="NCBIfam" id="NF003661">
    <property type="entry name" value="PRK05291.1-3"/>
    <property type="match status" value="1"/>
</dbReference>
<feature type="binding site" evidence="9">
    <location>
        <position position="245"/>
    </location>
    <ligand>
        <name>K(+)</name>
        <dbReference type="ChEBI" id="CHEBI:29103"/>
    </ligand>
</feature>
<comment type="similarity">
    <text evidence="1 9 10">Belongs to the TRAFAC class TrmE-Era-EngA-EngB-Septin-like GTPase superfamily. TrmE GTPase family.</text>
</comment>
<feature type="binding site" evidence="9">
    <location>
        <position position="248"/>
    </location>
    <ligand>
        <name>K(+)</name>
        <dbReference type="ChEBI" id="CHEBI:29103"/>
    </ligand>
</feature>
<evidence type="ECO:0000256" key="3">
    <source>
        <dbReference type="ARBA" id="ARBA00022723"/>
    </source>
</evidence>
<dbReference type="Gene3D" id="3.30.1360.120">
    <property type="entry name" value="Probable tRNA modification gtpase trme, domain 1"/>
    <property type="match status" value="1"/>
</dbReference>
<comment type="cofactor">
    <cofactor evidence="9">
        <name>K(+)</name>
        <dbReference type="ChEBI" id="CHEBI:29103"/>
    </cofactor>
    <text evidence="9">Binds 1 potassium ion per subunit.</text>
</comment>
<feature type="binding site" evidence="9">
    <location>
        <position position="80"/>
    </location>
    <ligand>
        <name>(6S)-5-formyl-5,6,7,8-tetrahydrofolate</name>
        <dbReference type="ChEBI" id="CHEBI:57457"/>
    </ligand>
</feature>
<sequence length="442" mass="48547">MNYTFDTICAIATPLSKGGIGVIRVSGENAIEIVQKIFTKKIIPKVINHGWIIDNGEKIDEVIVLPFIAPHSYTGENVAEIQTHGSPVVINHILNMILDKGARLAQRGEFTKRAFLNHKMDLSQAEAVLDLINAKTQKSANSAAGSLCGLLKIKTEEIKSKISSILGKIIASLDFPQDVAEVDYEEIITEVQGAIDEINDILKNAKMHNILRQGIKIAVAGRPNAGKSSLFNTLLNLKRAIVTEIEGTTRDTITETLEINGISATLIDTAGIRDKSPDKVENIGIEQSKAAIEEADIVLCLYDGQIGICEADEKIFNLAQDKKRIIVRTKCDLCNNQTKNNEISISSKTKEGIEELKKAIYEEISDLNPTQSEFLTNQRQQYCLKKSLEALENALNGAKNNELQDLISIDLKASITCLGEISGEVITEDILNDIFMNFCIGK</sequence>
<reference evidence="12" key="1">
    <citation type="submission" date="2020-10" db="EMBL/GenBank/DDBJ databases">
        <authorList>
            <person name="Gilroy R."/>
        </authorList>
    </citation>
    <scope>NUCLEOTIDE SEQUENCE</scope>
    <source>
        <strain evidence="12">CHK152-2871</strain>
    </source>
</reference>
<feature type="binding site" evidence="9">
    <location>
        <begin position="243"/>
        <end position="249"/>
    </location>
    <ligand>
        <name>GTP</name>
        <dbReference type="ChEBI" id="CHEBI:37565"/>
    </ligand>
</feature>
<keyword evidence="9" id="KW-0963">Cytoplasm</keyword>
<dbReference type="InterPro" id="IPR005225">
    <property type="entry name" value="Small_GTP-bd"/>
</dbReference>
<dbReference type="CDD" id="cd14858">
    <property type="entry name" value="TrmE_N"/>
    <property type="match status" value="1"/>
</dbReference>
<dbReference type="GO" id="GO:0030488">
    <property type="term" value="P:tRNA methylation"/>
    <property type="evidence" value="ECO:0007669"/>
    <property type="project" value="TreeGrafter"/>
</dbReference>
<dbReference type="SUPFAM" id="SSF52540">
    <property type="entry name" value="P-loop containing nucleoside triphosphate hydrolases"/>
    <property type="match status" value="1"/>
</dbReference>
<feature type="binding site" evidence="9">
    <location>
        <position position="24"/>
    </location>
    <ligand>
        <name>(6S)-5-formyl-5,6,7,8-tetrahydrofolate</name>
        <dbReference type="ChEBI" id="CHEBI:57457"/>
    </ligand>
</feature>
<keyword evidence="3 9" id="KW-0479">Metal-binding</keyword>
<comment type="function">
    <text evidence="9">Exhibits a very high intrinsic GTPase hydrolysis rate. Involved in the addition of a carboxymethylaminomethyl (cmnm) group at the wobble position (U34) of certain tRNAs, forming tRNA-cmnm(5)s(2)U34.</text>
</comment>
<proteinExistence type="inferred from homology"/>
<evidence type="ECO:0000256" key="2">
    <source>
        <dbReference type="ARBA" id="ARBA00022694"/>
    </source>
</evidence>
<dbReference type="NCBIfam" id="TIGR00450">
    <property type="entry name" value="mnmE_trmE_thdF"/>
    <property type="match status" value="1"/>
</dbReference>
<keyword evidence="7 9" id="KW-0630">Potassium</keyword>
<dbReference type="Proteomes" id="UP000886865">
    <property type="component" value="Unassembled WGS sequence"/>
</dbReference>
<reference evidence="12" key="2">
    <citation type="journal article" date="2021" name="PeerJ">
        <title>Extensive microbial diversity within the chicken gut microbiome revealed by metagenomics and culture.</title>
        <authorList>
            <person name="Gilroy R."/>
            <person name="Ravi A."/>
            <person name="Getino M."/>
            <person name="Pursley I."/>
            <person name="Horton D.L."/>
            <person name="Alikhan N.F."/>
            <person name="Baker D."/>
            <person name="Gharbi K."/>
            <person name="Hall N."/>
            <person name="Watson M."/>
            <person name="Adriaenssens E.M."/>
            <person name="Foster-Nyarko E."/>
            <person name="Jarju S."/>
            <person name="Secka A."/>
            <person name="Antonio M."/>
            <person name="Oren A."/>
            <person name="Chaudhuri R.R."/>
            <person name="La Ragione R."/>
            <person name="Hildebrand F."/>
            <person name="Pallen M.J."/>
        </authorList>
    </citation>
    <scope>NUCLEOTIDE SEQUENCE</scope>
    <source>
        <strain evidence="12">CHK152-2871</strain>
    </source>
</reference>